<feature type="compositionally biased region" description="Basic and acidic residues" evidence="1">
    <location>
        <begin position="94"/>
        <end position="110"/>
    </location>
</feature>
<feature type="region of interest" description="Disordered" evidence="1">
    <location>
        <begin position="1"/>
        <end position="191"/>
    </location>
</feature>
<evidence type="ECO:0000313" key="2">
    <source>
        <dbReference type="EMBL" id="CAE7568197.1"/>
    </source>
</evidence>
<evidence type="ECO:0000313" key="3">
    <source>
        <dbReference type="Proteomes" id="UP000601435"/>
    </source>
</evidence>
<proteinExistence type="predicted"/>
<reference evidence="2" key="1">
    <citation type="submission" date="2021-02" db="EMBL/GenBank/DDBJ databases">
        <authorList>
            <person name="Dougan E. K."/>
            <person name="Rhodes N."/>
            <person name="Thang M."/>
            <person name="Chan C."/>
        </authorList>
    </citation>
    <scope>NUCLEOTIDE SEQUENCE</scope>
</reference>
<keyword evidence="3" id="KW-1185">Reference proteome</keyword>
<name>A0A812UBA7_9DINO</name>
<feature type="compositionally biased region" description="Polar residues" evidence="1">
    <location>
        <begin position="9"/>
        <end position="22"/>
    </location>
</feature>
<accession>A0A812UBA7</accession>
<gene>
    <name evidence="2" type="ORF">SNEC2469_LOCUS16547</name>
</gene>
<sequence>DVDMDTQEMQEASQAQTHQSSDIGDVNQDGKAVSFDDGQIEEPEEVASKQGRGVARKGTGFLHAEDVQNLVGEEDEEEEAGSEERRPVSFAIPDKCHEDLGFEAGERESESGPVVRRGTGFVSAADLPSDEEEEPDSKRHVAFDPSSQAGTDAGPAVRRGTGFVGVAELPSDDEEDDEPAGHRVAFDPGTQ</sequence>
<evidence type="ECO:0000256" key="1">
    <source>
        <dbReference type="SAM" id="MobiDB-lite"/>
    </source>
</evidence>
<dbReference type="OrthoDB" id="10554867at2759"/>
<feature type="non-terminal residue" evidence="2">
    <location>
        <position position="191"/>
    </location>
</feature>
<feature type="non-terminal residue" evidence="2">
    <location>
        <position position="1"/>
    </location>
</feature>
<organism evidence="2 3">
    <name type="scientific">Symbiodinium necroappetens</name>
    <dbReference type="NCBI Taxonomy" id="1628268"/>
    <lineage>
        <taxon>Eukaryota</taxon>
        <taxon>Sar</taxon>
        <taxon>Alveolata</taxon>
        <taxon>Dinophyceae</taxon>
        <taxon>Suessiales</taxon>
        <taxon>Symbiodiniaceae</taxon>
        <taxon>Symbiodinium</taxon>
    </lineage>
</organism>
<feature type="compositionally biased region" description="Acidic residues" evidence="1">
    <location>
        <begin position="72"/>
        <end position="81"/>
    </location>
</feature>
<dbReference type="AlphaFoldDB" id="A0A812UBA7"/>
<dbReference type="EMBL" id="CAJNJA010026974">
    <property type="protein sequence ID" value="CAE7568197.1"/>
    <property type="molecule type" value="Genomic_DNA"/>
</dbReference>
<protein>
    <submittedName>
        <fullName evidence="2">Uncharacterized protein</fullName>
    </submittedName>
</protein>
<dbReference type="Proteomes" id="UP000601435">
    <property type="component" value="Unassembled WGS sequence"/>
</dbReference>
<comment type="caution">
    <text evidence="2">The sequence shown here is derived from an EMBL/GenBank/DDBJ whole genome shotgun (WGS) entry which is preliminary data.</text>
</comment>